<dbReference type="Gene3D" id="3.40.50.10140">
    <property type="entry name" value="Toll/interleukin-1 receptor homology (TIR) domain"/>
    <property type="match status" value="1"/>
</dbReference>
<dbReference type="HOGENOM" id="CLU_001561_2_1_1"/>
<dbReference type="InterPro" id="IPR002182">
    <property type="entry name" value="NB-ARC"/>
</dbReference>
<dbReference type="Gene3D" id="3.40.50.300">
    <property type="entry name" value="P-loop containing nucleotide triphosphate hydrolases"/>
    <property type="match status" value="1"/>
</dbReference>
<dbReference type="OMA" id="HEKDADQ"/>
<protein>
    <recommendedName>
        <fullName evidence="10">TIR domain-containing protein</fullName>
    </recommendedName>
</protein>
<dbReference type="InterPro" id="IPR027417">
    <property type="entry name" value="P-loop_NTPase"/>
</dbReference>
<sequence>MASSATPNPHSYDVFLSFRGEDTRKNFTDHLYNTLVAYGIHTFRDDEELLKGEDIKSGLSRAIEGSKIFIIIFSENYAASKWCLNELAMIIEYTTLEDNKVIPVFYHVKPSDVGHQSESFEVAFFNHEKDADQEKKELIEKWRITLKKAAKLSGYHVDNQHEAEVIQKIREVIITRLNRKPLYVGDNIVGMDFHLKQLKSLVKTELDDVHMVGIYGIGGIGKTTIAMAFYNDISSRFDGSSFLRGVGEKSKGGLLELQKKLFKDILKCESTDFDDTSEGINGIKKRLCSKRVLIVLDDVEELEQLENLAGKNGWYGAKSTIIITTKDTSLLSQHGVNILYEVKELNHKEAIDLFNWWAFKQNIPKPKEDFESLSHCVVGYAKGLPIALKVLGGFLFGKKIDEWKSALHKLEKIPHMKVQSVLKVSYERLDDTEKEIFLDIACFFKGKDKDLVSRILGRYADIGIKVLHERCLITISQNKLDMHDLLQQMGQEIVRQECLKEPGKRSRLWDSNDVDSMLTRNTGTEAIEGLFVEIPTSNKMQFSTNSFTKMNRLRLFIVYNKRYWNCFKGDFEFPSSQLRYLNFYGCSLESLPTNFNGRNLVELDLVRSGIKKLWKGDEIFNSLKVINLGYSKYLVEIPDFSSVPNLEILNLEGCINLLKRFIHYYYY</sequence>
<dbReference type="FunFam" id="3.40.50.10140:FF:000007">
    <property type="entry name" value="Disease resistance protein (TIR-NBS-LRR class)"/>
    <property type="match status" value="1"/>
</dbReference>
<dbReference type="GO" id="GO:0007165">
    <property type="term" value="P:signal transduction"/>
    <property type="evidence" value="ECO:0007669"/>
    <property type="project" value="InterPro"/>
</dbReference>
<dbReference type="InterPro" id="IPR032675">
    <property type="entry name" value="LRR_dom_sf"/>
</dbReference>
<evidence type="ECO:0000313" key="11">
    <source>
        <dbReference type="EMBL" id="CBI31297.3"/>
    </source>
</evidence>
<keyword evidence="4" id="KW-0433">Leucine-rich repeat</keyword>
<evidence type="ECO:0000256" key="2">
    <source>
        <dbReference type="ARBA" id="ARBA00004496"/>
    </source>
</evidence>
<dbReference type="EMBL" id="FN595996">
    <property type="protein sequence ID" value="CBI31297.3"/>
    <property type="molecule type" value="Genomic_DNA"/>
</dbReference>
<dbReference type="PANTHER" id="PTHR11017">
    <property type="entry name" value="LEUCINE-RICH REPEAT-CONTAINING PROTEIN"/>
    <property type="match status" value="1"/>
</dbReference>
<evidence type="ECO:0000256" key="6">
    <source>
        <dbReference type="ARBA" id="ARBA00022821"/>
    </source>
</evidence>
<evidence type="ECO:0000256" key="9">
    <source>
        <dbReference type="ARBA" id="ARBA00061488"/>
    </source>
</evidence>
<evidence type="ECO:0000256" key="1">
    <source>
        <dbReference type="ARBA" id="ARBA00004123"/>
    </source>
</evidence>
<keyword evidence="12" id="KW-1185">Reference proteome</keyword>
<accession>D7TLC5</accession>
<proteinExistence type="inferred from homology"/>
<dbReference type="SUPFAM" id="SSF52058">
    <property type="entry name" value="L domain-like"/>
    <property type="match status" value="1"/>
</dbReference>
<name>D7TLC5_VITVI</name>
<dbReference type="Pfam" id="PF00931">
    <property type="entry name" value="NB-ARC"/>
    <property type="match status" value="1"/>
</dbReference>
<dbReference type="GO" id="GO:0043068">
    <property type="term" value="P:positive regulation of programmed cell death"/>
    <property type="evidence" value="ECO:0007669"/>
    <property type="project" value="UniProtKB-ARBA"/>
</dbReference>
<evidence type="ECO:0000256" key="5">
    <source>
        <dbReference type="ARBA" id="ARBA00022737"/>
    </source>
</evidence>
<dbReference type="InterPro" id="IPR042197">
    <property type="entry name" value="Apaf_helical"/>
</dbReference>
<keyword evidence="8" id="KW-0539">Nucleus</keyword>
<dbReference type="Gene3D" id="1.10.8.430">
    <property type="entry name" value="Helical domain of apoptotic protease-activating factors"/>
    <property type="match status" value="1"/>
</dbReference>
<dbReference type="InterPro" id="IPR058192">
    <property type="entry name" value="WHD_ROQ1-like"/>
</dbReference>
<evidence type="ECO:0000259" key="10">
    <source>
        <dbReference type="PROSITE" id="PS50104"/>
    </source>
</evidence>
<feature type="domain" description="TIR" evidence="10">
    <location>
        <begin position="10"/>
        <end position="173"/>
    </location>
</feature>
<dbReference type="Pfam" id="PF01582">
    <property type="entry name" value="TIR"/>
    <property type="match status" value="1"/>
</dbReference>
<dbReference type="ExpressionAtlas" id="D7TLC5">
    <property type="expression patterns" value="baseline and differential"/>
</dbReference>
<comment type="subcellular location">
    <subcellularLocation>
        <location evidence="2">Cytoplasm</location>
    </subcellularLocation>
    <subcellularLocation>
        <location evidence="1">Nucleus</location>
    </subcellularLocation>
</comment>
<dbReference type="GO" id="GO:0005634">
    <property type="term" value="C:nucleus"/>
    <property type="evidence" value="ECO:0007669"/>
    <property type="project" value="UniProtKB-SubCell"/>
</dbReference>
<dbReference type="SMART" id="SM00255">
    <property type="entry name" value="TIR"/>
    <property type="match status" value="1"/>
</dbReference>
<dbReference type="InterPro" id="IPR000157">
    <property type="entry name" value="TIR_dom"/>
</dbReference>
<dbReference type="SUPFAM" id="SSF52200">
    <property type="entry name" value="Toll/Interleukin receptor TIR domain"/>
    <property type="match status" value="1"/>
</dbReference>
<keyword evidence="6" id="KW-0611">Plant defense</keyword>
<reference evidence="12" key="1">
    <citation type="journal article" date="2007" name="Nature">
        <title>The grapevine genome sequence suggests ancestral hexaploidization in major angiosperm phyla.</title>
        <authorList>
            <consortium name="The French-Italian Public Consortium for Grapevine Genome Characterization."/>
            <person name="Jaillon O."/>
            <person name="Aury J.-M."/>
            <person name="Noel B."/>
            <person name="Policriti A."/>
            <person name="Clepet C."/>
            <person name="Casagrande A."/>
            <person name="Choisne N."/>
            <person name="Aubourg S."/>
            <person name="Vitulo N."/>
            <person name="Jubin C."/>
            <person name="Vezzi A."/>
            <person name="Legeai F."/>
            <person name="Hugueney P."/>
            <person name="Dasilva C."/>
            <person name="Horner D."/>
            <person name="Mica E."/>
            <person name="Jublot D."/>
            <person name="Poulain J."/>
            <person name="Bruyere C."/>
            <person name="Billault A."/>
            <person name="Segurens B."/>
            <person name="Gouyvenoux M."/>
            <person name="Ugarte E."/>
            <person name="Cattonaro F."/>
            <person name="Anthouard V."/>
            <person name="Vico V."/>
            <person name="Del Fabbro C."/>
            <person name="Alaux M."/>
            <person name="Di Gaspero G."/>
            <person name="Dumas V."/>
            <person name="Felice N."/>
            <person name="Paillard S."/>
            <person name="Juman I."/>
            <person name="Moroldo M."/>
            <person name="Scalabrin S."/>
            <person name="Canaguier A."/>
            <person name="Le Clainche I."/>
            <person name="Malacrida G."/>
            <person name="Durand E."/>
            <person name="Pesole G."/>
            <person name="Laucou V."/>
            <person name="Chatelet P."/>
            <person name="Merdinoglu D."/>
            <person name="Delledonne M."/>
            <person name="Pezzotti M."/>
            <person name="Lecharny A."/>
            <person name="Scarpelli C."/>
            <person name="Artiguenave F."/>
            <person name="Pe M.E."/>
            <person name="Valle G."/>
            <person name="Morgante M."/>
            <person name="Caboche M."/>
            <person name="Adam-Blondon A.-F."/>
            <person name="Weissenbach J."/>
            <person name="Quetier F."/>
            <person name="Wincker P."/>
        </authorList>
    </citation>
    <scope>NUCLEOTIDE SEQUENCE [LARGE SCALE GENOMIC DNA]</scope>
    <source>
        <strain evidence="12">cv. Pinot noir / PN40024</strain>
    </source>
</reference>
<dbReference type="SUPFAM" id="SSF46785">
    <property type="entry name" value="Winged helix' DNA-binding domain"/>
    <property type="match status" value="1"/>
</dbReference>
<organism evidence="11 12">
    <name type="scientific">Vitis vinifera</name>
    <name type="common">Grape</name>
    <dbReference type="NCBI Taxonomy" id="29760"/>
    <lineage>
        <taxon>Eukaryota</taxon>
        <taxon>Viridiplantae</taxon>
        <taxon>Streptophyta</taxon>
        <taxon>Embryophyta</taxon>
        <taxon>Tracheophyta</taxon>
        <taxon>Spermatophyta</taxon>
        <taxon>Magnoliopsida</taxon>
        <taxon>eudicotyledons</taxon>
        <taxon>Gunneridae</taxon>
        <taxon>Pentapetalae</taxon>
        <taxon>rosids</taxon>
        <taxon>Vitales</taxon>
        <taxon>Vitaceae</taxon>
        <taxon>Viteae</taxon>
        <taxon>Vitis</taxon>
    </lineage>
</organism>
<dbReference type="InterPro" id="IPR036390">
    <property type="entry name" value="WH_DNA-bd_sf"/>
</dbReference>
<dbReference type="PROSITE" id="PS50104">
    <property type="entry name" value="TIR"/>
    <property type="match status" value="1"/>
</dbReference>
<dbReference type="PaxDb" id="29760-VIT_18s0001g05050.t01"/>
<dbReference type="InParanoid" id="D7TLC5"/>
<keyword evidence="3" id="KW-0963">Cytoplasm</keyword>
<dbReference type="GO" id="GO:0005737">
    <property type="term" value="C:cytoplasm"/>
    <property type="evidence" value="ECO:0007669"/>
    <property type="project" value="UniProtKB-SubCell"/>
</dbReference>
<evidence type="ECO:0000256" key="8">
    <source>
        <dbReference type="ARBA" id="ARBA00023242"/>
    </source>
</evidence>
<comment type="similarity">
    <text evidence="9">Belongs to the disease resistance TIR-NB-LRR family.</text>
</comment>
<dbReference type="Pfam" id="PF23282">
    <property type="entry name" value="WHD_ROQ1"/>
    <property type="match status" value="1"/>
</dbReference>
<dbReference type="AlphaFoldDB" id="D7TLC5"/>
<dbReference type="SUPFAM" id="SSF52540">
    <property type="entry name" value="P-loop containing nucleoside triphosphate hydrolases"/>
    <property type="match status" value="1"/>
</dbReference>
<evidence type="ECO:0000313" key="12">
    <source>
        <dbReference type="Proteomes" id="UP000009183"/>
    </source>
</evidence>
<dbReference type="PRINTS" id="PR00364">
    <property type="entry name" value="DISEASERSIST"/>
</dbReference>
<dbReference type="Proteomes" id="UP000009183">
    <property type="component" value="Chromosome 18, unordered"/>
</dbReference>
<evidence type="ECO:0000256" key="7">
    <source>
        <dbReference type="ARBA" id="ARBA00023027"/>
    </source>
</evidence>
<evidence type="ECO:0000256" key="3">
    <source>
        <dbReference type="ARBA" id="ARBA00022490"/>
    </source>
</evidence>
<dbReference type="PANTHER" id="PTHR11017:SF570">
    <property type="entry name" value="DISEASE RESISTANCE PROTEIN (TIR-NBS CLASS)-RELATED"/>
    <property type="match status" value="1"/>
</dbReference>
<dbReference type="InterPro" id="IPR035897">
    <property type="entry name" value="Toll_tir_struct_dom_sf"/>
</dbReference>
<keyword evidence="7" id="KW-0520">NAD</keyword>
<gene>
    <name evidence="11" type="ordered locus">VIT_18s0001g05050</name>
</gene>
<keyword evidence="5" id="KW-0677">Repeat</keyword>
<evidence type="ECO:0000256" key="4">
    <source>
        <dbReference type="ARBA" id="ARBA00022614"/>
    </source>
</evidence>
<dbReference type="InterPro" id="IPR044974">
    <property type="entry name" value="Disease_R_plants"/>
</dbReference>
<dbReference type="SMR" id="D7TLC5"/>
<dbReference type="Gene3D" id="3.80.10.10">
    <property type="entry name" value="Ribonuclease Inhibitor"/>
    <property type="match status" value="1"/>
</dbReference>
<dbReference type="GO" id="GO:0043531">
    <property type="term" value="F:ADP binding"/>
    <property type="evidence" value="ECO:0007669"/>
    <property type="project" value="InterPro"/>
</dbReference>
<dbReference type="GO" id="GO:0050832">
    <property type="term" value="P:defense response to fungus"/>
    <property type="evidence" value="ECO:0007669"/>
    <property type="project" value="UniProtKB-ARBA"/>
</dbReference>